<keyword evidence="4" id="KW-1185">Reference proteome</keyword>
<feature type="domain" description="Peptidase M61 N-terminal" evidence="2">
    <location>
        <begin position="3"/>
        <end position="165"/>
    </location>
</feature>
<comment type="caution">
    <text evidence="3">The sequence shown here is derived from an EMBL/GenBank/DDBJ whole genome shotgun (WGS) entry which is preliminary data.</text>
</comment>
<sequence>MIKYKITVSEPSTQFLKVNLTISNPFDQKLGLQFPAWRAGRYQLADYAKNVRSFAVRQSGEKVYLEKLAKNSWQFNMKADKEYEVSYEYFAGKMDAGSCYIDEEQIYINFVNCCVEVLGVSFGEIQVEIDQKLFKSKVCTLTKLRHNLFQAQSFQELADSTFLAARELTHWTYKVASVDFNVWIKGKIHFDKKTFLKNFCAFTDRLINDFGEFPEKEYHFILQLLPYKHYHGVEHRKGTVITYGPASELEKSENMEDLLGVSCHELYHAWNVCRIRPKELILYDFGREVYTDAGWILEGITTYMGDLYLLKSGVYELPTYLKHLSKVFQRESMIQGYQHQSILNSSLDLWLDGYQTGIPYRKTSIYTHGALIAFSLDLLLLSQGKRLSSVMTQAWEKFGKPNSGYSQNSFWRLLKRNSDISDELDDFYREYIDSTGDIIKYLEGLVPSIGLEIVKTRQEDPIRSELGIITSESKVTQIHPMSIAKRDIIIGDKISAEDFAKTLRVQVERINGNTYQFNYPKKDRNLFPLLSIELAEKNDLFLKWSK</sequence>
<proteinExistence type="predicted"/>
<reference evidence="3" key="1">
    <citation type="submission" date="2023-06" db="EMBL/GenBank/DDBJ databases">
        <title>Robiginitalea aurantiacus sp. nov. and Algoriphagus sediminis sp. nov., isolated from coastal sediment.</title>
        <authorList>
            <person name="Zhou Z.Y."/>
            <person name="An J."/>
            <person name="Jia Y.W."/>
            <person name="Du Z.J."/>
        </authorList>
    </citation>
    <scope>NUCLEOTIDE SEQUENCE</scope>
    <source>
        <strain evidence="3">C2-7</strain>
    </source>
</reference>
<dbReference type="PIRSF" id="PIRSF016493">
    <property type="entry name" value="Glycyl_aminpptds"/>
    <property type="match status" value="1"/>
</dbReference>
<evidence type="ECO:0000259" key="1">
    <source>
        <dbReference type="Pfam" id="PF05299"/>
    </source>
</evidence>
<evidence type="ECO:0000313" key="4">
    <source>
        <dbReference type="Proteomes" id="UP001171916"/>
    </source>
</evidence>
<accession>A0ABT7YG14</accession>
<dbReference type="Gene3D" id="2.60.40.3650">
    <property type="match status" value="1"/>
</dbReference>
<dbReference type="RefSeq" id="WP_290001916.1">
    <property type="nucleotide sequence ID" value="NZ_JAUEPH010000006.1"/>
</dbReference>
<protein>
    <submittedName>
        <fullName evidence="3">M61 family peptidase</fullName>
    </submittedName>
</protein>
<dbReference type="Pfam" id="PF17899">
    <property type="entry name" value="Peptidase_M61_N"/>
    <property type="match status" value="1"/>
</dbReference>
<dbReference type="Proteomes" id="UP001171916">
    <property type="component" value="Unassembled WGS sequence"/>
</dbReference>
<dbReference type="Gene3D" id="1.10.390.10">
    <property type="entry name" value="Neutral Protease Domain 2"/>
    <property type="match status" value="1"/>
</dbReference>
<name>A0ABT7YG14_9BACT</name>
<gene>
    <name evidence="3" type="ORF">QVH07_15055</name>
</gene>
<dbReference type="EMBL" id="JAUEPH010000006">
    <property type="protein sequence ID" value="MDN3205478.1"/>
    <property type="molecule type" value="Genomic_DNA"/>
</dbReference>
<organism evidence="3 4">
    <name type="scientific">Algoriphagus sediminis</name>
    <dbReference type="NCBI Taxonomy" id="3057113"/>
    <lineage>
        <taxon>Bacteria</taxon>
        <taxon>Pseudomonadati</taxon>
        <taxon>Bacteroidota</taxon>
        <taxon>Cytophagia</taxon>
        <taxon>Cytophagales</taxon>
        <taxon>Cyclobacteriaceae</taxon>
        <taxon>Algoriphagus</taxon>
    </lineage>
</organism>
<evidence type="ECO:0000259" key="2">
    <source>
        <dbReference type="Pfam" id="PF17899"/>
    </source>
</evidence>
<evidence type="ECO:0000313" key="3">
    <source>
        <dbReference type="EMBL" id="MDN3205478.1"/>
    </source>
</evidence>
<dbReference type="InterPro" id="IPR040756">
    <property type="entry name" value="Peptidase_M61_N"/>
</dbReference>
<dbReference type="Pfam" id="PF05299">
    <property type="entry name" value="Peptidase_M61"/>
    <property type="match status" value="1"/>
</dbReference>
<dbReference type="InterPro" id="IPR027268">
    <property type="entry name" value="Peptidase_M4/M1_CTD_sf"/>
</dbReference>
<dbReference type="InterPro" id="IPR007963">
    <property type="entry name" value="Peptidase_M61_catalytic"/>
</dbReference>
<feature type="domain" description="Peptidase M61 catalytic" evidence="1">
    <location>
        <begin position="258"/>
        <end position="372"/>
    </location>
</feature>
<dbReference type="InterPro" id="IPR024191">
    <property type="entry name" value="Peptidase_M61"/>
</dbReference>